<evidence type="ECO:0000256" key="4">
    <source>
        <dbReference type="ARBA" id="ARBA00023163"/>
    </source>
</evidence>
<dbReference type="PANTHER" id="PTHR30346:SF28">
    <property type="entry name" value="HTH-TYPE TRANSCRIPTIONAL REGULATOR CYNR"/>
    <property type="match status" value="1"/>
</dbReference>
<keyword evidence="7" id="KW-1185">Reference proteome</keyword>
<dbReference type="SUPFAM" id="SSF46785">
    <property type="entry name" value="Winged helix' DNA-binding domain"/>
    <property type="match status" value="1"/>
</dbReference>
<evidence type="ECO:0000256" key="3">
    <source>
        <dbReference type="ARBA" id="ARBA00023125"/>
    </source>
</evidence>
<dbReference type="Gene3D" id="1.10.10.10">
    <property type="entry name" value="Winged helix-like DNA-binding domain superfamily/Winged helix DNA-binding domain"/>
    <property type="match status" value="1"/>
</dbReference>
<name>A0ABW9R9P6_9GAMM</name>
<feature type="domain" description="HTH lysR-type" evidence="5">
    <location>
        <begin position="1"/>
        <end position="58"/>
    </location>
</feature>
<dbReference type="Pfam" id="PF00126">
    <property type="entry name" value="HTH_1"/>
    <property type="match status" value="1"/>
</dbReference>
<dbReference type="PANTHER" id="PTHR30346">
    <property type="entry name" value="TRANSCRIPTIONAL DUAL REGULATOR HCAR-RELATED"/>
    <property type="match status" value="1"/>
</dbReference>
<dbReference type="RefSeq" id="WP_154751553.1">
    <property type="nucleotide sequence ID" value="NZ_WLZX01000001.1"/>
</dbReference>
<evidence type="ECO:0000313" key="6">
    <source>
        <dbReference type="EMBL" id="MTD26295.1"/>
    </source>
</evidence>
<proteinExistence type="inferred from homology"/>
<dbReference type="InterPro" id="IPR036388">
    <property type="entry name" value="WH-like_DNA-bd_sf"/>
</dbReference>
<dbReference type="SUPFAM" id="SSF53850">
    <property type="entry name" value="Periplasmic binding protein-like II"/>
    <property type="match status" value="1"/>
</dbReference>
<keyword evidence="4" id="KW-0804">Transcription</keyword>
<dbReference type="InterPro" id="IPR005119">
    <property type="entry name" value="LysR_subst-bd"/>
</dbReference>
<protein>
    <submittedName>
        <fullName evidence="6">LysR family transcriptional regulator</fullName>
    </submittedName>
</protein>
<sequence>MNLRLLKAFVILAEKGNYADAAQALFVSQPALTKQINLLESIVNVSLFSRGRQGTTLTAGGRRLLPEAEKVVRQAQVFMHHAAQVAAGVEGNMAVGFGLSSFYLAPRCIAGFRQGNPGIDVSLTDLPSAQQYQLLQNNELQVGFVRVPPSLPLDYLPLFNDQLVLIAPQNIPLSIDQWLKKLPLLRLHTERGQGLNAQIDRFLQASELFSLSTQLVDDIQTIVAMVIAGIGVALLPQSVIHIAPAELNIIPLTGESISWQVGIAWNGNIEDAVRDNFIAGIKAGNARAAS</sequence>
<dbReference type="CDD" id="cd08414">
    <property type="entry name" value="PBP2_LTTR_aromatics_like"/>
    <property type="match status" value="1"/>
</dbReference>
<organism evidence="6 7">
    <name type="scientific">Erwinia sorbitola</name>
    <dbReference type="NCBI Taxonomy" id="2681984"/>
    <lineage>
        <taxon>Bacteria</taxon>
        <taxon>Pseudomonadati</taxon>
        <taxon>Pseudomonadota</taxon>
        <taxon>Gammaproteobacteria</taxon>
        <taxon>Enterobacterales</taxon>
        <taxon>Erwiniaceae</taxon>
        <taxon>Erwinia</taxon>
    </lineage>
</organism>
<dbReference type="Proteomes" id="UP000480164">
    <property type="component" value="Unassembled WGS sequence"/>
</dbReference>
<accession>A0ABW9R9P6</accession>
<evidence type="ECO:0000313" key="7">
    <source>
        <dbReference type="Proteomes" id="UP000480164"/>
    </source>
</evidence>
<comment type="similarity">
    <text evidence="1">Belongs to the LysR transcriptional regulatory family.</text>
</comment>
<dbReference type="InterPro" id="IPR036390">
    <property type="entry name" value="WH_DNA-bd_sf"/>
</dbReference>
<dbReference type="PRINTS" id="PR00039">
    <property type="entry name" value="HTHLYSR"/>
</dbReference>
<reference evidence="6 7" key="1">
    <citation type="submission" date="2019-11" db="EMBL/GenBank/DDBJ databases">
        <title>Erwinia sp. nov., isolated from feces of birds in Tibet plateau of China.</title>
        <authorList>
            <person name="Ge Y."/>
        </authorList>
    </citation>
    <scope>NUCLEOTIDE SEQUENCE [LARGE SCALE GENOMIC DNA]</scope>
    <source>
        <strain evidence="6 7">J316</strain>
    </source>
</reference>
<gene>
    <name evidence="6" type="ORF">GK011_04955</name>
</gene>
<dbReference type="EMBL" id="WLZX01000001">
    <property type="protein sequence ID" value="MTD26295.1"/>
    <property type="molecule type" value="Genomic_DNA"/>
</dbReference>
<dbReference type="InterPro" id="IPR000847">
    <property type="entry name" value="LysR_HTH_N"/>
</dbReference>
<keyword evidence="2" id="KW-0805">Transcription regulation</keyword>
<dbReference type="Gene3D" id="3.40.190.10">
    <property type="entry name" value="Periplasmic binding protein-like II"/>
    <property type="match status" value="2"/>
</dbReference>
<dbReference type="PROSITE" id="PS50931">
    <property type="entry name" value="HTH_LYSR"/>
    <property type="match status" value="1"/>
</dbReference>
<dbReference type="Pfam" id="PF03466">
    <property type="entry name" value="LysR_substrate"/>
    <property type="match status" value="1"/>
</dbReference>
<evidence type="ECO:0000259" key="5">
    <source>
        <dbReference type="PROSITE" id="PS50931"/>
    </source>
</evidence>
<keyword evidence="3" id="KW-0238">DNA-binding</keyword>
<evidence type="ECO:0000256" key="1">
    <source>
        <dbReference type="ARBA" id="ARBA00009437"/>
    </source>
</evidence>
<evidence type="ECO:0000256" key="2">
    <source>
        <dbReference type="ARBA" id="ARBA00023015"/>
    </source>
</evidence>
<comment type="caution">
    <text evidence="6">The sequence shown here is derived from an EMBL/GenBank/DDBJ whole genome shotgun (WGS) entry which is preliminary data.</text>
</comment>